<keyword evidence="5" id="KW-0732">Signal</keyword>
<keyword evidence="3" id="KW-0479">Metal-binding</keyword>
<dbReference type="InterPro" id="IPR036396">
    <property type="entry name" value="Cyt_P450_sf"/>
</dbReference>
<evidence type="ECO:0000256" key="5">
    <source>
        <dbReference type="SAM" id="SignalP"/>
    </source>
</evidence>
<dbReference type="Pfam" id="PF00067">
    <property type="entry name" value="p450"/>
    <property type="match status" value="1"/>
</dbReference>
<evidence type="ECO:0000256" key="1">
    <source>
        <dbReference type="ARBA" id="ARBA00010617"/>
    </source>
</evidence>
<dbReference type="Gene3D" id="1.10.630.10">
    <property type="entry name" value="Cytochrome P450"/>
    <property type="match status" value="2"/>
</dbReference>
<organism evidence="6 7">
    <name type="scientific">Lasiosphaeria miniovina</name>
    <dbReference type="NCBI Taxonomy" id="1954250"/>
    <lineage>
        <taxon>Eukaryota</taxon>
        <taxon>Fungi</taxon>
        <taxon>Dikarya</taxon>
        <taxon>Ascomycota</taxon>
        <taxon>Pezizomycotina</taxon>
        <taxon>Sordariomycetes</taxon>
        <taxon>Sordariomycetidae</taxon>
        <taxon>Sordariales</taxon>
        <taxon>Lasiosphaeriaceae</taxon>
        <taxon>Lasiosphaeria</taxon>
    </lineage>
</organism>
<dbReference type="EMBL" id="JAUIRO010000002">
    <property type="protein sequence ID" value="KAK0728731.1"/>
    <property type="molecule type" value="Genomic_DNA"/>
</dbReference>
<dbReference type="SUPFAM" id="SSF48264">
    <property type="entry name" value="Cytochrome P450"/>
    <property type="match status" value="1"/>
</dbReference>
<keyword evidence="4" id="KW-0408">Iron</keyword>
<evidence type="ECO:0000256" key="3">
    <source>
        <dbReference type="ARBA" id="ARBA00022723"/>
    </source>
</evidence>
<reference evidence="6" key="1">
    <citation type="submission" date="2023-06" db="EMBL/GenBank/DDBJ databases">
        <title>Genome-scale phylogeny and comparative genomics of the fungal order Sordariales.</title>
        <authorList>
            <consortium name="Lawrence Berkeley National Laboratory"/>
            <person name="Hensen N."/>
            <person name="Bonometti L."/>
            <person name="Westerberg I."/>
            <person name="Brannstrom I.O."/>
            <person name="Guillou S."/>
            <person name="Cros-Aarteil S."/>
            <person name="Calhoun S."/>
            <person name="Haridas S."/>
            <person name="Kuo A."/>
            <person name="Mondo S."/>
            <person name="Pangilinan J."/>
            <person name="Riley R."/>
            <person name="LaButti K."/>
            <person name="Andreopoulos B."/>
            <person name="Lipzen A."/>
            <person name="Chen C."/>
            <person name="Yanf M."/>
            <person name="Daum C."/>
            <person name="Ng V."/>
            <person name="Clum A."/>
            <person name="Steindorff A."/>
            <person name="Ohm R."/>
            <person name="Martin F."/>
            <person name="Silar P."/>
            <person name="Natvig D."/>
            <person name="Lalanne C."/>
            <person name="Gautier V."/>
            <person name="Ament-velasquez S.L."/>
            <person name="Kruys A."/>
            <person name="Hutchinson M.I."/>
            <person name="Powell A.J."/>
            <person name="Barry K."/>
            <person name="Miller A.N."/>
            <person name="Grigoriev I.V."/>
            <person name="Debuchy R."/>
            <person name="Gladieux P."/>
            <person name="Thoren M.H."/>
            <person name="Johannesson H."/>
        </authorList>
    </citation>
    <scope>NUCLEOTIDE SEQUENCE</scope>
    <source>
        <strain evidence="6">SMH2392-1A</strain>
    </source>
</reference>
<dbReference type="InterPro" id="IPR001128">
    <property type="entry name" value="Cyt_P450"/>
</dbReference>
<comment type="caution">
    <text evidence="6">The sequence shown here is derived from an EMBL/GenBank/DDBJ whole genome shotgun (WGS) entry which is preliminary data.</text>
</comment>
<proteinExistence type="inferred from homology"/>
<accession>A0AA40B6R7</accession>
<evidence type="ECO:0000313" key="7">
    <source>
        <dbReference type="Proteomes" id="UP001172101"/>
    </source>
</evidence>
<dbReference type="AlphaFoldDB" id="A0AA40B6R7"/>
<comment type="similarity">
    <text evidence="1">Belongs to the cytochrome P450 family.</text>
</comment>
<name>A0AA40B6R7_9PEZI</name>
<dbReference type="GO" id="GO:0016705">
    <property type="term" value="F:oxidoreductase activity, acting on paired donors, with incorporation or reduction of molecular oxygen"/>
    <property type="evidence" value="ECO:0007669"/>
    <property type="project" value="InterPro"/>
</dbReference>
<feature type="signal peptide" evidence="5">
    <location>
        <begin position="1"/>
        <end position="19"/>
    </location>
</feature>
<dbReference type="GO" id="GO:0020037">
    <property type="term" value="F:heme binding"/>
    <property type="evidence" value="ECO:0007669"/>
    <property type="project" value="InterPro"/>
</dbReference>
<keyword evidence="7" id="KW-1185">Reference proteome</keyword>
<protein>
    <submittedName>
        <fullName evidence="6">Cytochrome P450</fullName>
    </submittedName>
</protein>
<evidence type="ECO:0000256" key="4">
    <source>
        <dbReference type="ARBA" id="ARBA00023004"/>
    </source>
</evidence>
<dbReference type="Proteomes" id="UP001172101">
    <property type="component" value="Unassembled WGS sequence"/>
</dbReference>
<gene>
    <name evidence="6" type="ORF">B0T26DRAFT_673215</name>
</gene>
<sequence>MAWIYVLLLVAAPLLLTSALVLQTAWCLLRNYASTRTIGVPIRFIPISPPNPFWVLADRTVLSLVRRLPGPLGNNKILNVFGLNISTAEGQAWKTQRKIAQHCFNEQNNAVVWDEALTLARDMLKYWTSKPSVDTAAIDLGTMSLHVLSRAGFGKSFKFESQEDRMAHGSSGTKAEAANYKESLLTVVENCILIVCLDVKDGGGLTEAEIYGNMFVFNFAGHDTTAHTFTFAIYFLAAISDVQEWLSEEINHVCGHRAVEEWNYRADFPRLKRCLSVKLETIRLYSPVPVLKWTADKSQPLLIGGKTLVIPPHSMIVPSYGSVHTDPRFWGPDSLSWNPSRFITKSSANAEEEFCIPVRGSFVGFSDGPQDCPGRKFAQVELVATMAVLFGGDWRVESAPKYAGEGPEAARRRVLDLIESDSGPVLLL</sequence>
<dbReference type="GeneID" id="85322838"/>
<dbReference type="RefSeq" id="XP_060301586.1">
    <property type="nucleotide sequence ID" value="XM_060439568.1"/>
</dbReference>
<dbReference type="GO" id="GO:0004497">
    <property type="term" value="F:monooxygenase activity"/>
    <property type="evidence" value="ECO:0007669"/>
    <property type="project" value="InterPro"/>
</dbReference>
<dbReference type="PANTHER" id="PTHR24305:SF166">
    <property type="entry name" value="CYTOCHROME P450 12A4, MITOCHONDRIAL-RELATED"/>
    <property type="match status" value="1"/>
</dbReference>
<evidence type="ECO:0000256" key="2">
    <source>
        <dbReference type="ARBA" id="ARBA00022617"/>
    </source>
</evidence>
<evidence type="ECO:0000313" key="6">
    <source>
        <dbReference type="EMBL" id="KAK0728731.1"/>
    </source>
</evidence>
<feature type="chain" id="PRO_5041395642" evidence="5">
    <location>
        <begin position="20"/>
        <end position="428"/>
    </location>
</feature>
<dbReference type="InterPro" id="IPR050121">
    <property type="entry name" value="Cytochrome_P450_monoxygenase"/>
</dbReference>
<dbReference type="PRINTS" id="PR00385">
    <property type="entry name" value="P450"/>
</dbReference>
<keyword evidence="2" id="KW-0349">Heme</keyword>
<dbReference type="PANTHER" id="PTHR24305">
    <property type="entry name" value="CYTOCHROME P450"/>
    <property type="match status" value="1"/>
</dbReference>
<dbReference type="GO" id="GO:0005506">
    <property type="term" value="F:iron ion binding"/>
    <property type="evidence" value="ECO:0007669"/>
    <property type="project" value="InterPro"/>
</dbReference>